<evidence type="ECO:0000256" key="1">
    <source>
        <dbReference type="SAM" id="SignalP"/>
    </source>
</evidence>
<dbReference type="Pfam" id="PF05494">
    <property type="entry name" value="MlaC"/>
    <property type="match status" value="1"/>
</dbReference>
<dbReference type="InterPro" id="IPR008869">
    <property type="entry name" value="MlaC/ttg2D"/>
</dbReference>
<dbReference type="AlphaFoldDB" id="A0A6S6S4Z3"/>
<dbReference type="PANTHER" id="PTHR36573">
    <property type="entry name" value="INTERMEMBRANE PHOSPHOLIPID TRANSPORT SYSTEM BINDING PROTEIN MLAC"/>
    <property type="match status" value="1"/>
</dbReference>
<name>A0A6S6S4Z3_9BACT</name>
<reference evidence="2" key="1">
    <citation type="submission" date="2020-01" db="EMBL/GenBank/DDBJ databases">
        <authorList>
            <person name="Meier V. D."/>
            <person name="Meier V D."/>
        </authorList>
    </citation>
    <scope>NUCLEOTIDE SEQUENCE</scope>
    <source>
        <strain evidence="2">HLG_WM_MAG_05</strain>
    </source>
</reference>
<dbReference type="EMBL" id="CACVAU010000008">
    <property type="protein sequence ID" value="CAA6802743.1"/>
    <property type="molecule type" value="Genomic_DNA"/>
</dbReference>
<protein>
    <submittedName>
        <fullName evidence="2">Periplasmic protein</fullName>
    </submittedName>
</protein>
<dbReference type="InterPro" id="IPR042245">
    <property type="entry name" value="Tgt2/MlaC_sf"/>
</dbReference>
<evidence type="ECO:0000313" key="2">
    <source>
        <dbReference type="EMBL" id="CAA6802743.1"/>
    </source>
</evidence>
<feature type="chain" id="PRO_5028140006" evidence="1">
    <location>
        <begin position="25"/>
        <end position="193"/>
    </location>
</feature>
<dbReference type="Gene3D" id="3.10.450.710">
    <property type="entry name" value="Tgt2/MlaC"/>
    <property type="match status" value="1"/>
</dbReference>
<gene>
    <name evidence="2" type="ORF">HELGO_WM10715</name>
</gene>
<sequence>MSNNITFSKKIIMLSLLLLSPLFAIQEANIKSEMENKINYITTILQNKNLSSTEKKGQISPTTDSIFDYTTMSKISLGKKWKQLTVEERENFSQKFKTKLKNSYFEKLELYTNEKVLVKELKKLKATRIQLYTEIVAAEENYEIIYKFYKVKASNDWLIYDIDITGVSIIQTYRKQFSEFLATKSFNELLNSL</sequence>
<dbReference type="PANTHER" id="PTHR36573:SF1">
    <property type="entry name" value="INTERMEMBRANE PHOSPHOLIPID TRANSPORT SYSTEM BINDING PROTEIN MLAC"/>
    <property type="match status" value="1"/>
</dbReference>
<feature type="signal peptide" evidence="1">
    <location>
        <begin position="1"/>
        <end position="24"/>
    </location>
</feature>
<keyword evidence="1" id="KW-0732">Signal</keyword>
<proteinExistence type="predicted"/>
<accession>A0A6S6S4Z3</accession>
<organism evidence="2">
    <name type="scientific">uncultured Sulfurovum sp</name>
    <dbReference type="NCBI Taxonomy" id="269237"/>
    <lineage>
        <taxon>Bacteria</taxon>
        <taxon>Pseudomonadati</taxon>
        <taxon>Campylobacterota</taxon>
        <taxon>Epsilonproteobacteria</taxon>
        <taxon>Campylobacterales</taxon>
        <taxon>Sulfurovaceae</taxon>
        <taxon>Sulfurovum</taxon>
        <taxon>environmental samples</taxon>
    </lineage>
</organism>